<feature type="non-terminal residue" evidence="1">
    <location>
        <position position="150"/>
    </location>
</feature>
<dbReference type="EMBL" id="CAJVPZ010035002">
    <property type="protein sequence ID" value="CAG8748054.1"/>
    <property type="molecule type" value="Genomic_DNA"/>
</dbReference>
<name>A0A9N9ISN0_9GLOM</name>
<feature type="non-terminal residue" evidence="1">
    <location>
        <position position="1"/>
    </location>
</feature>
<comment type="caution">
    <text evidence="1">The sequence shown here is derived from an EMBL/GenBank/DDBJ whole genome shotgun (WGS) entry which is preliminary data.</text>
</comment>
<dbReference type="Proteomes" id="UP000789396">
    <property type="component" value="Unassembled WGS sequence"/>
</dbReference>
<dbReference type="AlphaFoldDB" id="A0A9N9ISN0"/>
<evidence type="ECO:0000313" key="1">
    <source>
        <dbReference type="EMBL" id="CAG8748054.1"/>
    </source>
</evidence>
<organism evidence="1 2">
    <name type="scientific">Racocetra fulgida</name>
    <dbReference type="NCBI Taxonomy" id="60492"/>
    <lineage>
        <taxon>Eukaryota</taxon>
        <taxon>Fungi</taxon>
        <taxon>Fungi incertae sedis</taxon>
        <taxon>Mucoromycota</taxon>
        <taxon>Glomeromycotina</taxon>
        <taxon>Glomeromycetes</taxon>
        <taxon>Diversisporales</taxon>
        <taxon>Gigasporaceae</taxon>
        <taxon>Racocetra</taxon>
    </lineage>
</organism>
<keyword evidence="2" id="KW-1185">Reference proteome</keyword>
<dbReference type="SUPFAM" id="SSF53098">
    <property type="entry name" value="Ribonuclease H-like"/>
    <property type="match status" value="1"/>
</dbReference>
<dbReference type="InterPro" id="IPR012337">
    <property type="entry name" value="RNaseH-like_sf"/>
</dbReference>
<sequence>SVDHVLKQANQIVQFFKKSHRANRLLHDSIKNMNLEGGGLETYCETRWASIFGTTSSIVRLKPVFDKIHSYYISNLKNELKFYGKELSESELRESVLNQTTYAEIENTNMLEQNEDVLMSFQLSNHEKLEIGSVVNLSDTNFGGQGDNEE</sequence>
<accession>A0A9N9ISN0</accession>
<proteinExistence type="predicted"/>
<reference evidence="1" key="1">
    <citation type="submission" date="2021-06" db="EMBL/GenBank/DDBJ databases">
        <authorList>
            <person name="Kallberg Y."/>
            <person name="Tangrot J."/>
            <person name="Rosling A."/>
        </authorList>
    </citation>
    <scope>NUCLEOTIDE SEQUENCE</scope>
    <source>
        <strain evidence="1">IN212</strain>
    </source>
</reference>
<dbReference type="OrthoDB" id="2420738at2759"/>
<evidence type="ECO:0000313" key="2">
    <source>
        <dbReference type="Proteomes" id="UP000789396"/>
    </source>
</evidence>
<gene>
    <name evidence="1" type="ORF">RFULGI_LOCUS13393</name>
</gene>
<protein>
    <submittedName>
        <fullName evidence="1">14717_t:CDS:1</fullName>
    </submittedName>
</protein>